<reference evidence="6 7" key="1">
    <citation type="submission" date="2019-08" db="EMBL/GenBank/DDBJ databases">
        <title>In-depth cultivation of the pig gut microbiome towards novel bacterial diversity and tailored functional studies.</title>
        <authorList>
            <person name="Wylensek D."/>
            <person name="Hitch T.C.A."/>
            <person name="Clavel T."/>
        </authorList>
    </citation>
    <scope>NUCLEOTIDE SEQUENCE [LARGE SCALE GENOMIC DNA]</scope>
    <source>
        <strain evidence="6 7">BBE-744-WT-12</strain>
    </source>
</reference>
<evidence type="ECO:0000313" key="6">
    <source>
        <dbReference type="EMBL" id="MST99225.1"/>
    </source>
</evidence>
<evidence type="ECO:0000259" key="5">
    <source>
        <dbReference type="PROSITE" id="PS51820"/>
    </source>
</evidence>
<comment type="caution">
    <text evidence="6">The sequence shown here is derived from an EMBL/GenBank/DDBJ whole genome shotgun (WGS) entry which is preliminary data.</text>
</comment>
<organism evidence="6 7">
    <name type="scientific">Victivallis lenta</name>
    <dbReference type="NCBI Taxonomy" id="2606640"/>
    <lineage>
        <taxon>Bacteria</taxon>
        <taxon>Pseudomonadati</taxon>
        <taxon>Lentisphaerota</taxon>
        <taxon>Lentisphaeria</taxon>
        <taxon>Victivallales</taxon>
        <taxon>Victivallaceae</taxon>
        <taxon>Victivallis</taxon>
    </lineage>
</organism>
<dbReference type="GO" id="GO:0005509">
    <property type="term" value="F:calcium ion binding"/>
    <property type="evidence" value="ECO:0007669"/>
    <property type="project" value="InterPro"/>
</dbReference>
<dbReference type="Proteomes" id="UP000435649">
    <property type="component" value="Unassembled WGS sequence"/>
</dbReference>
<feature type="domain" description="PA14" evidence="5">
    <location>
        <begin position="347"/>
        <end position="490"/>
    </location>
</feature>
<accession>A0A844G8L2</accession>
<keyword evidence="3" id="KW-0732">Signal</keyword>
<dbReference type="InterPro" id="IPR018247">
    <property type="entry name" value="EF_Hand_1_Ca_BS"/>
</dbReference>
<dbReference type="InterPro" id="IPR053180">
    <property type="entry name" value="Ca-binding_acidic-repeat"/>
</dbReference>
<dbReference type="PANTHER" id="PTHR37467">
    <property type="entry name" value="EXPORTED CALCIUM-BINDING GLYCOPROTEIN-RELATED"/>
    <property type="match status" value="1"/>
</dbReference>
<dbReference type="RefSeq" id="WP_154420393.1">
    <property type="nucleotide sequence ID" value="NZ_VUNS01000031.1"/>
</dbReference>
<protein>
    <recommendedName>
        <fullName evidence="5">PA14 domain-containing protein</fullName>
    </recommendedName>
</protein>
<dbReference type="PROSITE" id="PS00018">
    <property type="entry name" value="EF_HAND_1"/>
    <property type="match status" value="1"/>
</dbReference>
<dbReference type="Gene3D" id="2.60.40.10">
    <property type="entry name" value="Immunoglobulins"/>
    <property type="match status" value="1"/>
</dbReference>
<keyword evidence="2" id="KW-0964">Secreted</keyword>
<proteinExistence type="predicted"/>
<dbReference type="InterPro" id="IPR011658">
    <property type="entry name" value="PA14_dom"/>
</dbReference>
<dbReference type="Gene3D" id="2.60.120.380">
    <property type="match status" value="1"/>
</dbReference>
<dbReference type="InterPro" id="IPR028974">
    <property type="entry name" value="TSP_type-3_rpt"/>
</dbReference>
<evidence type="ECO:0000313" key="7">
    <source>
        <dbReference type="Proteomes" id="UP000435649"/>
    </source>
</evidence>
<dbReference type="Gene3D" id="4.10.1080.10">
    <property type="entry name" value="TSP type-3 repeat"/>
    <property type="match status" value="1"/>
</dbReference>
<dbReference type="PANTHER" id="PTHR37467:SF1">
    <property type="entry name" value="EXPORTED CALCIUM-BINDING GLYCOPROTEIN"/>
    <property type="match status" value="1"/>
</dbReference>
<evidence type="ECO:0000256" key="2">
    <source>
        <dbReference type="ARBA" id="ARBA00022525"/>
    </source>
</evidence>
<name>A0A844G8L2_9BACT</name>
<evidence type="ECO:0000256" key="3">
    <source>
        <dbReference type="ARBA" id="ARBA00022729"/>
    </source>
</evidence>
<dbReference type="InterPro" id="IPR013783">
    <property type="entry name" value="Ig-like_fold"/>
</dbReference>
<dbReference type="EMBL" id="VUNS01000031">
    <property type="protein sequence ID" value="MST99225.1"/>
    <property type="molecule type" value="Genomic_DNA"/>
</dbReference>
<dbReference type="Pfam" id="PF18884">
    <property type="entry name" value="TSP3_bac"/>
    <property type="match status" value="3"/>
</dbReference>
<dbReference type="InterPro" id="IPR037524">
    <property type="entry name" value="PA14/GLEYA"/>
</dbReference>
<dbReference type="InterPro" id="IPR059100">
    <property type="entry name" value="TSP3_bac"/>
</dbReference>
<dbReference type="Pfam" id="PF07691">
    <property type="entry name" value="PA14"/>
    <property type="match status" value="1"/>
</dbReference>
<dbReference type="AlphaFoldDB" id="A0A844G8L2"/>
<keyword evidence="4" id="KW-0106">Calcium</keyword>
<evidence type="ECO:0000256" key="4">
    <source>
        <dbReference type="ARBA" id="ARBA00022837"/>
    </source>
</evidence>
<dbReference type="PROSITE" id="PS51820">
    <property type="entry name" value="PA14"/>
    <property type="match status" value="1"/>
</dbReference>
<dbReference type="SUPFAM" id="SSF56988">
    <property type="entry name" value="Anthrax protective antigen"/>
    <property type="match status" value="1"/>
</dbReference>
<dbReference type="Gene3D" id="2.60.120.260">
    <property type="entry name" value="Galactose-binding domain-like"/>
    <property type="match status" value="1"/>
</dbReference>
<sequence>MTRQRDIQLRFFDFFDTVDDESGTVIHPYISILNAYYRYFPVMLAYENYDHEIFDSAMQIRNALAGIETKISTVSLLKKVAAWNLVPLTISSEAAGAASGTLTLRNVSTRLNYPLVDDDFQDIRTVRLQAGTQSLPVYGGHWYELELVTPVNGGPDWKRVIGPLFFPAGEKVVYDSFAGISRETLPAGTAGATLALKLEQPLAPYNLREEKLPDALTLSWDWAAPERFTLDHFKVYRGDTVVGTSATQTLAGIPRVVAEDAAYAYTVTAVSASGAETRRSPALQVLPDFTAEEKAYFEWKHRYFGDAPTLATDDPDGDGLSNYQEFLLGSNPLVAPPETLPEELQSKRQPGAEVAYYEGNWNYLPDFGKQKPFKSDVVKNFCFAATSGEILTSGLSDHVGAVVTGFFEVPATGKYKFFMSNDDAARLQVDGVTVIENNRPGSPQEYLAEVPLKAGIHSFRLEYVEYESNAKLQINWEGAGFERRSFDGDNVWHYSGGLGQEALEYLQWQRDTDGDGIVDADEMKLGTDWKSKDSDGDGLSDWDEIYQYHTDPTKTDTNGNGLNDYDEVFLAGEDSPIDLSNAGFEQVRKRPGSRFYAYSGKWEIKGNSIRAVDRRGSVECEVSVSAANIYKLEFDVRNYFGAVNPTEAVLDVYVDDVFCGTQTVPLTSEVSTALFHTAFLPVGSHRVRLAWDNYRSSGSLQLDTFRMLGLKSLSGEESGRLELVEKVLSKRNSVKLSAESRVSPYCLEGTALFPTKVQIGDSVAGTQLPDNGWYANIPLQETEQTTFEVTFENGGFRREGKVKWKQTNLLTETEERIRIRKGDSLRLTAFPAFADTGFWQISGGPVEISGIARQAVVQRFDQAGEYMLTGRFQAEGETQEKSLVVEVVDYAFSQEDIVCWLGRVRQWQVSAPSEAVTFQFDKRLRDARYSISGNNHSFSVYIDDNQVRCVAARLGEEGPVMAVQQISGMGIYSSYQTGMRMLETYEDGSQLHEMTVVCSPVRADVELRLNIFVAGVVFDDGTVSKVLDVSDFNDVGIAKVRFIRSTEVNTSVCHHMSAYQNGEYIGVRPR</sequence>
<comment type="subcellular location">
    <subcellularLocation>
        <location evidence="1">Secreted</location>
    </subcellularLocation>
</comment>
<gene>
    <name evidence="6" type="ORF">FYJ85_19540</name>
</gene>
<dbReference type="SMART" id="SM00758">
    <property type="entry name" value="PA14"/>
    <property type="match status" value="1"/>
</dbReference>
<evidence type="ECO:0000256" key="1">
    <source>
        <dbReference type="ARBA" id="ARBA00004613"/>
    </source>
</evidence>
<keyword evidence="7" id="KW-1185">Reference proteome</keyword>